<sequence>MLGDELKIQDQSFVHSVITWPRGEFDIEFAAVELAFTLLVVRIGRLFAREEPPAASINR</sequence>
<dbReference type="EMBL" id="BAABKK010000009">
    <property type="protein sequence ID" value="GAA5192134.1"/>
    <property type="molecule type" value="Genomic_DNA"/>
</dbReference>
<name>A0ABP9S7H1_9MICC</name>
<keyword evidence="2" id="KW-1185">Reference proteome</keyword>
<dbReference type="Proteomes" id="UP001500200">
    <property type="component" value="Unassembled WGS sequence"/>
</dbReference>
<organism evidence="1 2">
    <name type="scientific">Arthrobacter gyeryongensis</name>
    <dbReference type="NCBI Taxonomy" id="1650592"/>
    <lineage>
        <taxon>Bacteria</taxon>
        <taxon>Bacillati</taxon>
        <taxon>Actinomycetota</taxon>
        <taxon>Actinomycetes</taxon>
        <taxon>Micrococcales</taxon>
        <taxon>Micrococcaceae</taxon>
        <taxon>Arthrobacter</taxon>
    </lineage>
</organism>
<accession>A0ABP9S7H1</accession>
<reference evidence="2" key="1">
    <citation type="journal article" date="2019" name="Int. J. Syst. Evol. Microbiol.">
        <title>The Global Catalogue of Microorganisms (GCM) 10K type strain sequencing project: providing services to taxonomists for standard genome sequencing and annotation.</title>
        <authorList>
            <consortium name="The Broad Institute Genomics Platform"/>
            <consortium name="The Broad Institute Genome Sequencing Center for Infectious Disease"/>
            <person name="Wu L."/>
            <person name="Ma J."/>
        </authorList>
    </citation>
    <scope>NUCLEOTIDE SEQUENCE [LARGE SCALE GENOMIC DNA]</scope>
    <source>
        <strain evidence="2">JCM 18514</strain>
    </source>
</reference>
<evidence type="ECO:0000313" key="2">
    <source>
        <dbReference type="Proteomes" id="UP001500200"/>
    </source>
</evidence>
<evidence type="ECO:0000313" key="1">
    <source>
        <dbReference type="EMBL" id="GAA5192134.1"/>
    </source>
</evidence>
<gene>
    <name evidence="1" type="ORF">GCM10023346_13490</name>
</gene>
<proteinExistence type="predicted"/>
<comment type="caution">
    <text evidence="1">The sequence shown here is derived from an EMBL/GenBank/DDBJ whole genome shotgun (WGS) entry which is preliminary data.</text>
</comment>
<protein>
    <submittedName>
        <fullName evidence="1">Uncharacterized protein</fullName>
    </submittedName>
</protein>